<reference evidence="2" key="1">
    <citation type="journal article" date="2023" name="Int. J. Syst. Evol. Microbiol.">
        <title>Mesoterricola silvestris gen. nov., sp. nov., Mesoterricola sediminis sp. nov., Geothrix oryzae sp. nov., Geothrix edaphica sp. nov., Geothrix rubra sp. nov., and Geothrix limicola sp. nov., six novel members of Acidobacteriota isolated from soils.</title>
        <authorList>
            <person name="Itoh H."/>
            <person name="Sugisawa Y."/>
            <person name="Mise K."/>
            <person name="Xu Z."/>
            <person name="Kuniyasu M."/>
            <person name="Ushijima N."/>
            <person name="Kawano K."/>
            <person name="Kobayashi E."/>
            <person name="Shiratori Y."/>
            <person name="Masuda Y."/>
            <person name="Senoo K."/>
        </authorList>
    </citation>
    <scope>NUCLEOTIDE SEQUENCE [LARGE SCALE GENOMIC DNA]</scope>
    <source>
        <strain evidence="2">W79</strain>
    </source>
</reference>
<dbReference type="EMBL" id="AP027080">
    <property type="protein sequence ID" value="BDU74118.1"/>
    <property type="molecule type" value="Genomic_DNA"/>
</dbReference>
<keyword evidence="2" id="KW-1185">Reference proteome</keyword>
<organism evidence="1 2">
    <name type="scientific">Mesoterricola silvestris</name>
    <dbReference type="NCBI Taxonomy" id="2927979"/>
    <lineage>
        <taxon>Bacteria</taxon>
        <taxon>Pseudomonadati</taxon>
        <taxon>Acidobacteriota</taxon>
        <taxon>Holophagae</taxon>
        <taxon>Holophagales</taxon>
        <taxon>Holophagaceae</taxon>
        <taxon>Mesoterricola</taxon>
    </lineage>
</organism>
<protein>
    <recommendedName>
        <fullName evidence="3">Porin</fullName>
    </recommendedName>
</protein>
<name>A0AA48H988_9BACT</name>
<dbReference type="AlphaFoldDB" id="A0AA48H988"/>
<proteinExistence type="predicted"/>
<gene>
    <name evidence="1" type="ORF">METEAL_32920</name>
</gene>
<dbReference type="RefSeq" id="WP_316412789.1">
    <property type="nucleotide sequence ID" value="NZ_AP027080.1"/>
</dbReference>
<sequence>MKALHLPLLTACLALSPLRAQTPPEDLAKRVDALSRELERVKGELEARPASGTVLGGYGEIQFSHFTKDGAKDTADLRRFVLALTHRFDDRTELVTELEVEHAVSSSDDKGEVEIEQAYIQHRLSPTWSLRGGLFLVPAGLLNEHHEPTAYYGVERNAVETAIIPSTWREGGLQVVGAFDNGILLQAGVSTGFDFSKWDAASTEGAESPLGAVHQELSGAKSHDLAAFAALNWRGLPGLLLGGSWFHAKGAQGQPAMPPMAATLWDVHARWTPGPFDLSALYARGTVADTAAFNQTRVGSPTLVPSRFEGWYGQAAWHLWSSGSYALAPFVRYESVNTAAAFEPLAPASLTPEAAPAERIWTAGLTFNLNPHVVLKADLRRFRNDTAQNRVNLGLGWAF</sequence>
<dbReference type="InterPro" id="IPR023614">
    <property type="entry name" value="Porin_dom_sf"/>
</dbReference>
<dbReference type="KEGG" id="msil:METEAL_32920"/>
<accession>A0AA48H988</accession>
<evidence type="ECO:0000313" key="2">
    <source>
        <dbReference type="Proteomes" id="UP001238179"/>
    </source>
</evidence>
<evidence type="ECO:0000313" key="1">
    <source>
        <dbReference type="EMBL" id="BDU74118.1"/>
    </source>
</evidence>
<dbReference type="SUPFAM" id="SSF56935">
    <property type="entry name" value="Porins"/>
    <property type="match status" value="1"/>
</dbReference>
<evidence type="ECO:0008006" key="3">
    <source>
        <dbReference type="Google" id="ProtNLM"/>
    </source>
</evidence>
<dbReference type="Gene3D" id="2.40.160.10">
    <property type="entry name" value="Porin"/>
    <property type="match status" value="1"/>
</dbReference>
<dbReference type="Proteomes" id="UP001238179">
    <property type="component" value="Chromosome"/>
</dbReference>